<evidence type="ECO:0000259" key="1">
    <source>
        <dbReference type="Pfam" id="PF01814"/>
    </source>
</evidence>
<dbReference type="Gene3D" id="1.20.120.520">
    <property type="entry name" value="nmb1532 protein domain like"/>
    <property type="match status" value="1"/>
</dbReference>
<dbReference type="OrthoDB" id="8560984at2"/>
<dbReference type="RefSeq" id="WP_147704443.1">
    <property type="nucleotide sequence ID" value="NZ_VDUY01000004.1"/>
</dbReference>
<feature type="domain" description="Hemerythrin-like" evidence="1">
    <location>
        <begin position="6"/>
        <end position="141"/>
    </location>
</feature>
<evidence type="ECO:0000313" key="3">
    <source>
        <dbReference type="Proteomes" id="UP000321548"/>
    </source>
</evidence>
<accession>A0A5C8NVL5</accession>
<gene>
    <name evidence="2" type="ORF">FHP08_10625</name>
</gene>
<dbReference type="PANTHER" id="PTHR39966:SF1">
    <property type="entry name" value="HEMERYTHRIN-LIKE DOMAIN-CONTAINING PROTEIN"/>
    <property type="match status" value="1"/>
</dbReference>
<dbReference type="AlphaFoldDB" id="A0A5C8NVL5"/>
<proteinExistence type="predicted"/>
<reference evidence="2 3" key="1">
    <citation type="submission" date="2019-06" db="EMBL/GenBank/DDBJ databases">
        <title>Quisquiliibacterium sp. nov., isolated from a maize field.</title>
        <authorList>
            <person name="Lin S.-Y."/>
            <person name="Tsai C.-F."/>
            <person name="Young C.-C."/>
        </authorList>
    </citation>
    <scope>NUCLEOTIDE SEQUENCE [LARGE SCALE GENOMIC DNA]</scope>
    <source>
        <strain evidence="2 3">CC-CFT501</strain>
    </source>
</reference>
<dbReference type="EMBL" id="VDUY01000004">
    <property type="protein sequence ID" value="TXL65248.1"/>
    <property type="molecule type" value="Genomic_DNA"/>
</dbReference>
<keyword evidence="3" id="KW-1185">Reference proteome</keyword>
<dbReference type="GO" id="GO:0005886">
    <property type="term" value="C:plasma membrane"/>
    <property type="evidence" value="ECO:0007669"/>
    <property type="project" value="TreeGrafter"/>
</dbReference>
<dbReference type="PANTHER" id="PTHR39966">
    <property type="entry name" value="BLL2471 PROTEIN-RELATED"/>
    <property type="match status" value="1"/>
</dbReference>
<comment type="caution">
    <text evidence="2">The sequence shown here is derived from an EMBL/GenBank/DDBJ whole genome shotgun (WGS) entry which is preliminary data.</text>
</comment>
<organism evidence="2 3">
    <name type="scientific">Zeimonas arvi</name>
    <dbReference type="NCBI Taxonomy" id="2498847"/>
    <lineage>
        <taxon>Bacteria</taxon>
        <taxon>Pseudomonadati</taxon>
        <taxon>Pseudomonadota</taxon>
        <taxon>Betaproteobacteria</taxon>
        <taxon>Burkholderiales</taxon>
        <taxon>Burkholderiaceae</taxon>
        <taxon>Zeimonas</taxon>
    </lineage>
</organism>
<dbReference type="CDD" id="cd12108">
    <property type="entry name" value="Hr-like"/>
    <property type="match status" value="1"/>
</dbReference>
<dbReference type="InterPro" id="IPR012312">
    <property type="entry name" value="Hemerythrin-like"/>
</dbReference>
<name>A0A5C8NVL5_9BURK</name>
<protein>
    <submittedName>
        <fullName evidence="2">Hemerythrin domain-containing protein</fullName>
    </submittedName>
</protein>
<evidence type="ECO:0000313" key="2">
    <source>
        <dbReference type="EMBL" id="TXL65248.1"/>
    </source>
</evidence>
<dbReference type="Proteomes" id="UP000321548">
    <property type="component" value="Unassembled WGS sequence"/>
</dbReference>
<sequence>MQYEALRVIHDEHRALAALLHSLRALAARVADAPRPADFEILRAILLYVDEFPERRHHRKESEQLFPRLRARAPQAGRVLDRLDTEHLLGERMIRDLERALLAYEQLGRSRRQAFLDAASRFANFYAAHMQLEETEVLPLARRALEPDDWRELDAAFAENRDPLTGHAPEDEYRELFRRIVSLAPAPIGVGPAS</sequence>
<dbReference type="Pfam" id="PF01814">
    <property type="entry name" value="Hemerythrin"/>
    <property type="match status" value="1"/>
</dbReference>